<dbReference type="eggNOG" id="arCOG04252">
    <property type="taxonomic scope" value="Archaea"/>
</dbReference>
<comment type="catalytic activity">
    <reaction evidence="4">
        <text>uridine(13) in tRNA = pseudouridine(13) in tRNA</text>
        <dbReference type="Rhea" id="RHEA:42540"/>
        <dbReference type="Rhea" id="RHEA-COMP:10105"/>
        <dbReference type="Rhea" id="RHEA-COMP:10106"/>
        <dbReference type="ChEBI" id="CHEBI:65314"/>
        <dbReference type="ChEBI" id="CHEBI:65315"/>
        <dbReference type="EC" id="5.4.99.27"/>
    </reaction>
</comment>
<comment type="function">
    <text evidence="4">Could be responsible for synthesis of pseudouridine from uracil-13 in transfer RNAs.</text>
</comment>
<dbReference type="Proteomes" id="UP000011626">
    <property type="component" value="Unassembled WGS sequence"/>
</dbReference>
<evidence type="ECO:0000259" key="5">
    <source>
        <dbReference type="PROSITE" id="PS50984"/>
    </source>
</evidence>
<protein>
    <recommendedName>
        <fullName evidence="4">Probable tRNA pseudouridine synthase D</fullName>
        <ecNumber evidence="4">5.4.99.27</ecNumber>
    </recommendedName>
    <alternativeName>
        <fullName evidence="4">tRNA pseudouridine(13) synthase</fullName>
    </alternativeName>
    <alternativeName>
        <fullName evidence="4">tRNA pseudouridylate synthase D</fullName>
    </alternativeName>
    <alternativeName>
        <fullName evidence="4">tRNA-uridine isomerase D</fullName>
    </alternativeName>
</protein>
<feature type="domain" description="TRUD" evidence="5">
    <location>
        <begin position="188"/>
        <end position="428"/>
    </location>
</feature>
<dbReference type="PANTHER" id="PTHR13326">
    <property type="entry name" value="TRNA PSEUDOURIDINE SYNTHASE D"/>
    <property type="match status" value="1"/>
</dbReference>
<gene>
    <name evidence="4 6" type="primary">truD</name>
    <name evidence="6" type="ORF">C475_20677</name>
</gene>
<dbReference type="PANTHER" id="PTHR13326:SF21">
    <property type="entry name" value="PSEUDOURIDYLATE SYNTHASE PUS7L"/>
    <property type="match status" value="1"/>
</dbReference>
<dbReference type="AlphaFoldDB" id="M0CCY6"/>
<dbReference type="PROSITE" id="PS50984">
    <property type="entry name" value="TRUD"/>
    <property type="match status" value="1"/>
</dbReference>
<dbReference type="PATRIC" id="fig|797114.5.peg.4167"/>
<dbReference type="Pfam" id="PF01142">
    <property type="entry name" value="TruD"/>
    <property type="match status" value="1"/>
</dbReference>
<evidence type="ECO:0000256" key="1">
    <source>
        <dbReference type="ARBA" id="ARBA00007953"/>
    </source>
</evidence>
<evidence type="ECO:0000256" key="3">
    <source>
        <dbReference type="ARBA" id="ARBA00023235"/>
    </source>
</evidence>
<comment type="caution">
    <text evidence="6">The sequence shown here is derived from an EMBL/GenBank/DDBJ whole genome shotgun (WGS) entry which is preliminary data.</text>
</comment>
<dbReference type="GO" id="GO:0031119">
    <property type="term" value="P:tRNA pseudouridine synthesis"/>
    <property type="evidence" value="ECO:0007669"/>
    <property type="project" value="UniProtKB-UniRule"/>
</dbReference>
<evidence type="ECO:0000313" key="7">
    <source>
        <dbReference type="Proteomes" id="UP000011626"/>
    </source>
</evidence>
<sequence>MREAHPVERAVGMAHYVSDAPGVGGRLRESPEDFRVTEVEAFEPDPLDSDPGGYPNVLARVTLRGWDTNDFASELSNRLGISRERVSWAGTKDKHAVTTQLFSVEKGDPEAVSEVEVRDAEIELLGRTGRPVLFGDLAGNAFEITVRGVDPDASEHAESVTADLRSFATGADDAESANGDTDDPVTVGVPNYFGQQRFGSKRPVTHEVGLEILRGNWKGAVLAYVGSPAEREPESTREARAYVDETEDWAGALDRLPKRLGFERSMCHRLVERQDEREGEDGALDDEDYRAALEAVPSNLQRLFVNAAQSYAFNRMLSERLERGLPFHEPVAGDVVCFADSEAPEGVALPDTDRTQRVTEDRLRTVRRHCERGRAFVTAPLVGTETELADGEMGEIERAVLDDLDLDPADFDLPGEFESTGTRRAILLRTDLAVARDGDDALAFEFTLPKGSYATVVLREYLKCDPEDL</sequence>
<dbReference type="PIRSF" id="PIRSF037016">
    <property type="entry name" value="Pseudouridin_synth_euk_prd"/>
    <property type="match status" value="1"/>
</dbReference>
<proteinExistence type="inferred from homology"/>
<dbReference type="InterPro" id="IPR020103">
    <property type="entry name" value="PsdUridine_synth_cat_dom_sf"/>
</dbReference>
<evidence type="ECO:0000256" key="4">
    <source>
        <dbReference type="HAMAP-Rule" id="MF_01082"/>
    </source>
</evidence>
<dbReference type="InterPro" id="IPR001656">
    <property type="entry name" value="PsdUridine_synth_TruD"/>
</dbReference>
<dbReference type="NCBIfam" id="NF002158">
    <property type="entry name" value="PRK00984.2-3"/>
    <property type="match status" value="1"/>
</dbReference>
<accession>M0CCY6</accession>
<dbReference type="EC" id="5.4.99.27" evidence="4"/>
<name>M0CCY6_9EURY</name>
<dbReference type="GO" id="GO:0160150">
    <property type="term" value="F:tRNA pseudouridine(13) synthase activity"/>
    <property type="evidence" value="ECO:0007669"/>
    <property type="project" value="UniProtKB-EC"/>
</dbReference>
<keyword evidence="2 4" id="KW-0819">tRNA processing</keyword>
<comment type="similarity">
    <text evidence="1 4">Belongs to the pseudouridine synthase TruD family.</text>
</comment>
<dbReference type="InterPro" id="IPR011760">
    <property type="entry name" value="PsdUridine_synth_TruD_insert"/>
</dbReference>
<dbReference type="RefSeq" id="WP_006885798.1">
    <property type="nucleotide sequence ID" value="NZ_AOIU01000047.1"/>
</dbReference>
<dbReference type="Gene3D" id="3.30.70.3160">
    <property type="match status" value="1"/>
</dbReference>
<dbReference type="SUPFAM" id="SSF55120">
    <property type="entry name" value="Pseudouridine synthase"/>
    <property type="match status" value="1"/>
</dbReference>
<dbReference type="EMBL" id="AOIU01000047">
    <property type="protein sequence ID" value="ELZ20227.1"/>
    <property type="molecule type" value="Genomic_DNA"/>
</dbReference>
<keyword evidence="7" id="KW-1185">Reference proteome</keyword>
<evidence type="ECO:0000313" key="6">
    <source>
        <dbReference type="EMBL" id="ELZ20227.1"/>
    </source>
</evidence>
<dbReference type="InterPro" id="IPR020119">
    <property type="entry name" value="PsdUridine_synth_TruD_CS"/>
</dbReference>
<dbReference type="Gene3D" id="1.10.1510.30">
    <property type="match status" value="1"/>
</dbReference>
<organism evidence="6 7">
    <name type="scientific">Halosimplex carlsbadense 2-9-1</name>
    <dbReference type="NCBI Taxonomy" id="797114"/>
    <lineage>
        <taxon>Archaea</taxon>
        <taxon>Methanobacteriati</taxon>
        <taxon>Methanobacteriota</taxon>
        <taxon>Stenosarchaea group</taxon>
        <taxon>Halobacteria</taxon>
        <taxon>Halobacteriales</taxon>
        <taxon>Haloarculaceae</taxon>
        <taxon>Halosimplex</taxon>
    </lineage>
</organism>
<feature type="active site" description="Nucleophile" evidence="4">
    <location>
        <position position="93"/>
    </location>
</feature>
<dbReference type="NCBIfam" id="TIGR00094">
    <property type="entry name" value="tRNA_TruD_broad"/>
    <property type="match status" value="1"/>
</dbReference>
<dbReference type="InterPro" id="IPR042214">
    <property type="entry name" value="TruD_catalytic"/>
</dbReference>
<dbReference type="HAMAP" id="MF_01082">
    <property type="entry name" value="TruD"/>
    <property type="match status" value="1"/>
</dbReference>
<dbReference type="GO" id="GO:0003723">
    <property type="term" value="F:RNA binding"/>
    <property type="evidence" value="ECO:0007669"/>
    <property type="project" value="InterPro"/>
</dbReference>
<evidence type="ECO:0000256" key="2">
    <source>
        <dbReference type="ARBA" id="ARBA00022694"/>
    </source>
</evidence>
<dbReference type="Gene3D" id="3.30.2350.20">
    <property type="entry name" value="TruD, catalytic domain"/>
    <property type="match status" value="1"/>
</dbReference>
<reference evidence="6 7" key="1">
    <citation type="journal article" date="2014" name="PLoS Genet.">
        <title>Phylogenetically driven sequencing of extremely halophilic archaea reveals strategies for static and dynamic osmo-response.</title>
        <authorList>
            <person name="Becker E.A."/>
            <person name="Seitzer P.M."/>
            <person name="Tritt A."/>
            <person name="Larsen D."/>
            <person name="Krusor M."/>
            <person name="Yao A.I."/>
            <person name="Wu D."/>
            <person name="Madern D."/>
            <person name="Eisen J.A."/>
            <person name="Darling A.E."/>
            <person name="Facciotti M.T."/>
        </authorList>
    </citation>
    <scope>NUCLEOTIDE SEQUENCE [LARGE SCALE GENOMIC DNA]</scope>
    <source>
        <strain evidence="6 7">2-9-1</strain>
    </source>
</reference>
<dbReference type="STRING" id="797114.C475_20677"/>
<keyword evidence="3 4" id="KW-0413">Isomerase</keyword>
<dbReference type="PROSITE" id="PS01268">
    <property type="entry name" value="UPF0024"/>
    <property type="match status" value="1"/>
</dbReference>
<dbReference type="OrthoDB" id="1798at2157"/>